<evidence type="ECO:0000313" key="3">
    <source>
        <dbReference type="EMBL" id="ANB51036.1"/>
    </source>
</evidence>
<protein>
    <recommendedName>
        <fullName evidence="5">BTB/POZ domain-containing protein</fullName>
    </recommendedName>
</protein>
<dbReference type="Proteomes" id="UP000241365">
    <property type="component" value="Segment"/>
</dbReference>
<name>A0A160ERA3_9VIRU</name>
<dbReference type="InterPro" id="IPR015943">
    <property type="entry name" value="WD40/YVTN_repeat-like_dom_sf"/>
</dbReference>
<evidence type="ECO:0000256" key="1">
    <source>
        <dbReference type="ARBA" id="ARBA00022574"/>
    </source>
</evidence>
<keyword evidence="2" id="KW-0677">Repeat</keyword>
<proteinExistence type="predicted"/>
<evidence type="ECO:0000313" key="4">
    <source>
        <dbReference type="Proteomes" id="UP000241365"/>
    </source>
</evidence>
<sequence length="456" mass="53328">MIKINIPNVYVARDIIESFYDKVLYGGSKSLIQVRKESNYNILNYPEWKYTIELHKCNDYFGLDVDLDKIYCLQVPNENFDELLDFVDLIGYNNQSIQLLINNLPSNYDFTNFSRELLTVILKMLKSYCFVTLNKNGEIKIWNNGSDNQIINDINLRSKIYCSGDDSKIISVCYHSIKYIFGQEPEIIPDNNEMEYMNSTKKINFVGISLDRTTLVTVHRCITKIWNINTGLLINTLPINYNIFSISVSPNGKLIVFYKYNYEREIWNCETGKIILSFNASENKWTKTWFTHDVTHNDIMLHTSREKSRNCYYHSNICFSPNNLEIAMTHSKQIKIFNLITGELTKSHNTCKLDEIDELIYSPNGDQLMYYIIGGKIKIWMLSTDKILTSKYDVFTACYTSDGKYIIYSCKNNIYVWDIDTDETIIYFQSNYHINDICLTPSLNNNLINQIEKILN</sequence>
<dbReference type="SUPFAM" id="SSF69322">
    <property type="entry name" value="Tricorn protease domain 2"/>
    <property type="match status" value="1"/>
</dbReference>
<accession>A0A160ERA3</accession>
<dbReference type="EMBL" id="KU877344">
    <property type="protein sequence ID" value="ANB51036.1"/>
    <property type="molecule type" value="Genomic_DNA"/>
</dbReference>
<dbReference type="RefSeq" id="YP_010776787.1">
    <property type="nucleotide sequence ID" value="NC_075034.1"/>
</dbReference>
<keyword evidence="4" id="KW-1185">Reference proteome</keyword>
<evidence type="ECO:0008006" key="5">
    <source>
        <dbReference type="Google" id="ProtNLM"/>
    </source>
</evidence>
<keyword evidence="1" id="KW-0853">WD repeat</keyword>
<dbReference type="PANTHER" id="PTHR19877">
    <property type="entry name" value="EUKARYOTIC TRANSLATION INITIATION FACTOR 3 SUBUNIT I"/>
    <property type="match status" value="1"/>
</dbReference>
<dbReference type="GO" id="GO:0003723">
    <property type="term" value="F:RNA binding"/>
    <property type="evidence" value="ECO:0007669"/>
    <property type="project" value="TreeGrafter"/>
</dbReference>
<evidence type="ECO:0000256" key="2">
    <source>
        <dbReference type="ARBA" id="ARBA00022737"/>
    </source>
</evidence>
<dbReference type="GeneID" id="80513398"/>
<dbReference type="Gene3D" id="2.130.10.10">
    <property type="entry name" value="YVTN repeat-like/Quinoprotein amine dehydrogenase"/>
    <property type="match status" value="2"/>
</dbReference>
<dbReference type="KEGG" id="vg:80513398"/>
<reference evidence="3 4" key="1">
    <citation type="journal article" date="2016" name="Genome Announc.">
        <title>Complete Genome Sequence of a New Megavirus Family Member Isolated from an Inland Water Lake for the First Time in India.</title>
        <authorList>
            <person name="Chatterjee A."/>
            <person name="Ali F."/>
            <person name="Bange D."/>
            <person name="Kondabagil K."/>
        </authorList>
    </citation>
    <scope>NUCLEOTIDE SEQUENCE [LARGE SCALE GENOMIC DNA]</scope>
    <source>
        <strain evidence="3">1</strain>
    </source>
</reference>
<organism evidence="3 4">
    <name type="scientific">Powai lake megavirus</name>
    <dbReference type="NCBI Taxonomy" id="1842663"/>
    <lineage>
        <taxon>Viruses</taxon>
        <taxon>Varidnaviria</taxon>
        <taxon>Bamfordvirae</taxon>
        <taxon>Nucleocytoviricota</taxon>
        <taxon>Megaviricetes</taxon>
        <taxon>Imitervirales</taxon>
        <taxon>Mimiviridae</taxon>
        <taxon>Megamimivirinae</taxon>
        <taxon>Megavirus</taxon>
        <taxon>Megavirus powaiense</taxon>
    </lineage>
</organism>